<evidence type="ECO:0000256" key="17">
    <source>
        <dbReference type="SAM" id="MobiDB-lite"/>
    </source>
</evidence>
<dbReference type="InterPro" id="IPR035965">
    <property type="entry name" value="PAS-like_dom_sf"/>
</dbReference>
<feature type="coiled-coil region" evidence="16">
    <location>
        <begin position="890"/>
        <end position="917"/>
    </location>
</feature>
<dbReference type="PROSITE" id="PS50113">
    <property type="entry name" value="PAC"/>
    <property type="match status" value="1"/>
</dbReference>
<evidence type="ECO:0000256" key="10">
    <source>
        <dbReference type="ARBA" id="ARBA00022989"/>
    </source>
</evidence>
<dbReference type="PRINTS" id="PR01463">
    <property type="entry name" value="EAGCHANLFMLY"/>
</dbReference>
<dbReference type="InterPro" id="IPR050818">
    <property type="entry name" value="KCNH_animal-type"/>
</dbReference>
<dbReference type="NCBIfam" id="TIGR00229">
    <property type="entry name" value="sensory_box"/>
    <property type="match status" value="1"/>
</dbReference>
<dbReference type="Gene3D" id="1.10.287.70">
    <property type="match status" value="1"/>
</dbReference>
<feature type="region of interest" description="Disordered" evidence="17">
    <location>
        <begin position="817"/>
        <end position="865"/>
    </location>
</feature>
<dbReference type="AlphaFoldDB" id="A0A7K8JUS3"/>
<dbReference type="EMBL" id="VWYV01000289">
    <property type="protein sequence ID" value="NXE08577.1"/>
    <property type="molecule type" value="Genomic_DNA"/>
</dbReference>
<dbReference type="FunFam" id="1.10.287.70:FF:000035">
    <property type="entry name" value="Potassium voltage-gated channel, subfamily H (Eag-related), member 1"/>
    <property type="match status" value="1"/>
</dbReference>
<keyword evidence="10 18" id="KW-1133">Transmembrane helix</keyword>
<dbReference type="Gene3D" id="3.30.450.20">
    <property type="entry name" value="PAS domain"/>
    <property type="match status" value="1"/>
</dbReference>
<dbReference type="FunFam" id="1.10.1200.260:FF:000003">
    <property type="entry name" value="Potassium voltage-gated channel subfamily H member 1"/>
    <property type="match status" value="1"/>
</dbReference>
<evidence type="ECO:0000256" key="9">
    <source>
        <dbReference type="ARBA" id="ARBA00022958"/>
    </source>
</evidence>
<evidence type="ECO:0000256" key="16">
    <source>
        <dbReference type="SAM" id="Coils"/>
    </source>
</evidence>
<dbReference type="PANTHER" id="PTHR10217">
    <property type="entry name" value="VOLTAGE AND LIGAND GATED POTASSIUM CHANNEL"/>
    <property type="match status" value="1"/>
</dbReference>
<keyword evidence="7" id="KW-0112">Calmodulin-binding</keyword>
<evidence type="ECO:0000256" key="5">
    <source>
        <dbReference type="ARBA" id="ARBA00022692"/>
    </source>
</evidence>
<feature type="domain" description="PAS" evidence="20">
    <location>
        <begin position="16"/>
        <end position="68"/>
    </location>
</feature>
<evidence type="ECO:0000256" key="6">
    <source>
        <dbReference type="ARBA" id="ARBA00022826"/>
    </source>
</evidence>
<feature type="compositionally biased region" description="Basic and acidic residues" evidence="17">
    <location>
        <begin position="847"/>
        <end position="861"/>
    </location>
</feature>
<dbReference type="GO" id="GO:0005516">
    <property type="term" value="F:calmodulin binding"/>
    <property type="evidence" value="ECO:0007669"/>
    <property type="project" value="UniProtKB-KW"/>
</dbReference>
<evidence type="ECO:0000259" key="21">
    <source>
        <dbReference type="PROSITE" id="PS50113"/>
    </source>
</evidence>
<dbReference type="InterPro" id="IPR003938">
    <property type="entry name" value="K_chnl_volt-dep_EAG/ELK/ERG"/>
</dbReference>
<name>A0A7K8JUS3_9AVES</name>
<dbReference type="FunFam" id="3.30.450.20:FF:000009">
    <property type="entry name" value="Potassium voltage-gated channel subfamily H member 1"/>
    <property type="match status" value="1"/>
</dbReference>
<dbReference type="OrthoDB" id="447251at2759"/>
<dbReference type="FunFam" id="2.60.120.10:FF:000009">
    <property type="entry name" value="Potassium voltage-gated channel subfamily H member 1"/>
    <property type="match status" value="1"/>
</dbReference>
<sequence length="948" mass="107339">DTNFVLGNAQIVDWPIVYSNDGFCKLSGYHRAEVMQKSSTCSFMYGELTDKDTIDKVRQTFENYEMNSFEILMYKKNRTPVWFFVKIAPIRNEQDKVVLFLCTFNDITAFKQPIEDDSCKGWGKFARLTRALTSSRGVLQQLAPSVQKGENVHKHSRLAEVLQLGSEILPQYKQEAPKTPPHIILHYCVFKTTWDWIILILTFYTAILVPYNVSFKTKQNNVAWLVVDSIVDVIFLVDIVLNFHTTFVGPAGEVISDPKLIRMNYLKTWFVIDLLSCLPYDVINAFENVDEVSILVPLPPINYYLMTGRSSLFSSLKVVRLLRLGRVARKLDHYIEYGAAVLVLLVCVFGLAAHWLACIWYSIGDYEVIDEDTNTIRTESWLYQLGVSIGTPYRFNASGFGKWEGGPSKDSVYISSLYFTMTSLTSVGFGNIAPTTDGEKIFAVAMMMIGSLLYATIFGNVTTIFQQMYANTNRYHEMLNSVRDFLKLYQVPKGLSERVMDYIVSTWSMSRGIDTEKVLQICPKDMRADICVHLNRKVFKEHPAFRLASDGCLRALAMEFQTVHCAPGDLIYHAGESVDSLCFVVSGSLEVIQDDEVVAILGKGDVFGDVFWKESTLAQSCANVRALTYCDLHVIKRDALQKVLEFYTAFSHSFSRNLILTYNLRKRIVFRKISDVKREEEERMKRKNEAPLILPPDHPVRRLFQRFRQQKEARLAAERGRDLDDLDVEKGNILGEHSSARSVVKASVVTVRESPATPVSYQSASTSGASDQAKLQAPTSDYTGCKVSGDYPRRKGWAKFKDACGKGEDWNKVSKAESMETLPERTKASGEATLKKTDSCDSGITKSDLRLDNVGETRSPQDRSPVLTEVKHSFYPIPEQTLQATMLEVKHELKEDIKALNTKMTNIENQLAEILRILTSRSSQSPQELFEISRPQSPESEKDMFGAS</sequence>
<dbReference type="CDD" id="cd00038">
    <property type="entry name" value="CAP_ED"/>
    <property type="match status" value="1"/>
</dbReference>
<feature type="non-terminal residue" evidence="22">
    <location>
        <position position="948"/>
    </location>
</feature>
<evidence type="ECO:0000256" key="8">
    <source>
        <dbReference type="ARBA" id="ARBA00022882"/>
    </source>
</evidence>
<evidence type="ECO:0000256" key="18">
    <source>
        <dbReference type="SAM" id="Phobius"/>
    </source>
</evidence>
<keyword evidence="16" id="KW-0175">Coiled coil</keyword>
<evidence type="ECO:0000256" key="4">
    <source>
        <dbReference type="ARBA" id="ARBA00022553"/>
    </source>
</evidence>
<keyword evidence="11" id="KW-0406">Ion transport</keyword>
<feature type="compositionally biased region" description="Basic and acidic residues" evidence="17">
    <location>
        <begin position="817"/>
        <end position="839"/>
    </location>
</feature>
<evidence type="ECO:0000259" key="20">
    <source>
        <dbReference type="PROSITE" id="PS50112"/>
    </source>
</evidence>
<evidence type="ECO:0000313" key="22">
    <source>
        <dbReference type="EMBL" id="NXE08577.1"/>
    </source>
</evidence>
<dbReference type="CDD" id="cd00130">
    <property type="entry name" value="PAS"/>
    <property type="match status" value="1"/>
</dbReference>
<dbReference type="PROSITE" id="PS50112">
    <property type="entry name" value="PAS"/>
    <property type="match status" value="1"/>
</dbReference>
<keyword evidence="14" id="KW-0407">Ion channel</keyword>
<protein>
    <submittedName>
        <fullName evidence="22">KCNH1 protein</fullName>
    </submittedName>
</protein>
<evidence type="ECO:0000256" key="1">
    <source>
        <dbReference type="ARBA" id="ARBA00004141"/>
    </source>
</evidence>
<evidence type="ECO:0000259" key="19">
    <source>
        <dbReference type="PROSITE" id="PS50042"/>
    </source>
</evidence>
<dbReference type="PRINTS" id="PR01464">
    <property type="entry name" value="EAGCHANNEL"/>
</dbReference>
<evidence type="ECO:0000256" key="7">
    <source>
        <dbReference type="ARBA" id="ARBA00022860"/>
    </source>
</evidence>
<gene>
    <name evidence="22" type="primary">Kcnh1</name>
    <name evidence="22" type="ORF">LOPRUF_R12876</name>
</gene>
<evidence type="ECO:0000256" key="14">
    <source>
        <dbReference type="ARBA" id="ARBA00023303"/>
    </source>
</evidence>
<evidence type="ECO:0000256" key="3">
    <source>
        <dbReference type="ARBA" id="ARBA00022538"/>
    </source>
</evidence>
<keyword evidence="2" id="KW-0813">Transport</keyword>
<dbReference type="InterPro" id="IPR001610">
    <property type="entry name" value="PAC"/>
</dbReference>
<reference evidence="22 23" key="1">
    <citation type="submission" date="2019-09" db="EMBL/GenBank/DDBJ databases">
        <title>Bird 10,000 Genomes (B10K) Project - Family phase.</title>
        <authorList>
            <person name="Zhang G."/>
        </authorList>
    </citation>
    <scope>NUCLEOTIDE SEQUENCE [LARGE SCALE GENOMIC DNA]</scope>
    <source>
        <strain evidence="22">B10K-CU-031-23</strain>
    </source>
</reference>
<proteinExistence type="predicted"/>
<feature type="domain" description="Cyclic nucleotide-binding" evidence="19">
    <location>
        <begin position="544"/>
        <end position="644"/>
    </location>
</feature>
<dbReference type="Gene3D" id="1.10.1200.260">
    <property type="match status" value="1"/>
</dbReference>
<dbReference type="InterPro" id="IPR005821">
    <property type="entry name" value="Ion_trans_dom"/>
</dbReference>
<dbReference type="SUPFAM" id="SSF51206">
    <property type="entry name" value="cAMP-binding domain-like"/>
    <property type="match status" value="1"/>
</dbReference>
<dbReference type="PANTHER" id="PTHR10217:SF530">
    <property type="entry name" value="POTASSIUM VOLTAGE-GATED CHANNEL SUBFAMILY H MEMBER 1"/>
    <property type="match status" value="1"/>
</dbReference>
<keyword evidence="8" id="KW-0851">Voltage-gated channel</keyword>
<feature type="region of interest" description="Disordered" evidence="17">
    <location>
        <begin position="922"/>
        <end position="948"/>
    </location>
</feature>
<dbReference type="InterPro" id="IPR000595">
    <property type="entry name" value="cNMP-bd_dom"/>
</dbReference>
<dbReference type="GO" id="GO:0005251">
    <property type="term" value="F:delayed rectifier potassium channel activity"/>
    <property type="evidence" value="ECO:0007669"/>
    <property type="project" value="TreeGrafter"/>
</dbReference>
<dbReference type="InterPro" id="IPR018490">
    <property type="entry name" value="cNMP-bd_dom_sf"/>
</dbReference>
<feature type="non-terminal residue" evidence="22">
    <location>
        <position position="1"/>
    </location>
</feature>
<evidence type="ECO:0000256" key="2">
    <source>
        <dbReference type="ARBA" id="ARBA00022448"/>
    </source>
</evidence>
<dbReference type="Pfam" id="PF00520">
    <property type="entry name" value="Ion_trans"/>
    <property type="match status" value="1"/>
</dbReference>
<feature type="transmembrane region" description="Helical" evidence="18">
    <location>
        <begin position="441"/>
        <end position="465"/>
    </location>
</feature>
<dbReference type="InterPro" id="IPR000014">
    <property type="entry name" value="PAS"/>
</dbReference>
<comment type="catalytic activity">
    <reaction evidence="15">
        <text>K(+)(in) = K(+)(out)</text>
        <dbReference type="Rhea" id="RHEA:29463"/>
        <dbReference type="ChEBI" id="CHEBI:29103"/>
    </reaction>
</comment>
<feature type="transmembrane region" description="Helical" evidence="18">
    <location>
        <begin position="334"/>
        <end position="363"/>
    </location>
</feature>
<evidence type="ECO:0000256" key="15">
    <source>
        <dbReference type="ARBA" id="ARBA00034430"/>
    </source>
</evidence>
<feature type="domain" description="PAC" evidence="21">
    <location>
        <begin position="67"/>
        <end position="119"/>
    </location>
</feature>
<feature type="compositionally biased region" description="Basic and acidic residues" evidence="17">
    <location>
        <begin position="939"/>
        <end position="948"/>
    </location>
</feature>
<dbReference type="PROSITE" id="PS50042">
    <property type="entry name" value="CNMP_BINDING_3"/>
    <property type="match status" value="1"/>
</dbReference>
<comment type="caution">
    <text evidence="22">The sequence shown here is derived from an EMBL/GenBank/DDBJ whole genome shotgun (WGS) entry which is preliminary data.</text>
</comment>
<feature type="transmembrane region" description="Helical" evidence="18">
    <location>
        <begin position="412"/>
        <end position="429"/>
    </location>
</feature>
<dbReference type="InterPro" id="IPR014710">
    <property type="entry name" value="RmlC-like_jellyroll"/>
</dbReference>
<keyword evidence="3" id="KW-0633">Potassium transport</keyword>
<dbReference type="GO" id="GO:0042391">
    <property type="term" value="P:regulation of membrane potential"/>
    <property type="evidence" value="ECO:0007669"/>
    <property type="project" value="TreeGrafter"/>
</dbReference>
<keyword evidence="12 18" id="KW-0472">Membrane</keyword>
<accession>A0A7K8JUS3</accession>
<dbReference type="InterPro" id="IPR000700">
    <property type="entry name" value="PAS-assoc_C"/>
</dbReference>
<keyword evidence="9" id="KW-0630">Potassium</keyword>
<dbReference type="SMART" id="SM00086">
    <property type="entry name" value="PAC"/>
    <property type="match status" value="1"/>
</dbReference>
<keyword evidence="23" id="KW-1185">Reference proteome</keyword>
<dbReference type="SUPFAM" id="SSF81324">
    <property type="entry name" value="Voltage-gated potassium channels"/>
    <property type="match status" value="1"/>
</dbReference>
<keyword evidence="5 18" id="KW-0812">Transmembrane</keyword>
<dbReference type="SUPFAM" id="SSF55785">
    <property type="entry name" value="PYP-like sensor domain (PAS domain)"/>
    <property type="match status" value="1"/>
</dbReference>
<feature type="transmembrane region" description="Helical" evidence="18">
    <location>
        <begin position="196"/>
        <end position="215"/>
    </location>
</feature>
<dbReference type="Pfam" id="PF13426">
    <property type="entry name" value="PAS_9"/>
    <property type="match status" value="1"/>
</dbReference>
<comment type="subcellular location">
    <subcellularLocation>
        <location evidence="1">Membrane</location>
        <topology evidence="1">Multi-pass membrane protein</topology>
    </subcellularLocation>
</comment>
<evidence type="ECO:0000256" key="13">
    <source>
        <dbReference type="ARBA" id="ARBA00023180"/>
    </source>
</evidence>
<dbReference type="Proteomes" id="UP000533896">
    <property type="component" value="Unassembled WGS sequence"/>
</dbReference>
<keyword evidence="13" id="KW-0325">Glycoprotein</keyword>
<keyword evidence="4" id="KW-0597">Phosphoprotein</keyword>
<dbReference type="SMART" id="SM00100">
    <property type="entry name" value="cNMP"/>
    <property type="match status" value="1"/>
</dbReference>
<evidence type="ECO:0000256" key="11">
    <source>
        <dbReference type="ARBA" id="ARBA00023065"/>
    </source>
</evidence>
<evidence type="ECO:0000313" key="23">
    <source>
        <dbReference type="Proteomes" id="UP000533896"/>
    </source>
</evidence>
<dbReference type="InterPro" id="IPR003949">
    <property type="entry name" value="K_chnl_volt-dep_EAG"/>
</dbReference>
<keyword evidence="6" id="KW-0631">Potassium channel</keyword>
<dbReference type="Gene3D" id="2.60.120.10">
    <property type="entry name" value="Jelly Rolls"/>
    <property type="match status" value="1"/>
</dbReference>
<dbReference type="GO" id="GO:0008076">
    <property type="term" value="C:voltage-gated potassium channel complex"/>
    <property type="evidence" value="ECO:0007669"/>
    <property type="project" value="TreeGrafter"/>
</dbReference>
<organism evidence="22 23">
    <name type="scientific">Lophotis ruficrista</name>
    <dbReference type="NCBI Taxonomy" id="172689"/>
    <lineage>
        <taxon>Eukaryota</taxon>
        <taxon>Metazoa</taxon>
        <taxon>Chordata</taxon>
        <taxon>Craniata</taxon>
        <taxon>Vertebrata</taxon>
        <taxon>Euteleostomi</taxon>
        <taxon>Archelosauria</taxon>
        <taxon>Archosauria</taxon>
        <taxon>Dinosauria</taxon>
        <taxon>Saurischia</taxon>
        <taxon>Theropoda</taxon>
        <taxon>Coelurosauria</taxon>
        <taxon>Aves</taxon>
        <taxon>Neognathae</taxon>
        <taxon>Neoaves</taxon>
        <taxon>Otidimorphae</taxon>
        <taxon>Otidiformes</taxon>
        <taxon>Otididae</taxon>
        <taxon>Lophotis</taxon>
    </lineage>
</organism>
<dbReference type="Pfam" id="PF00027">
    <property type="entry name" value="cNMP_binding"/>
    <property type="match status" value="1"/>
</dbReference>
<evidence type="ECO:0000256" key="12">
    <source>
        <dbReference type="ARBA" id="ARBA00023136"/>
    </source>
</evidence>